<accession>A0A941HXS1</accession>
<reference evidence="1" key="1">
    <citation type="submission" date="2021-04" db="EMBL/GenBank/DDBJ databases">
        <title>Draft genome assembly of strain Phenylobacterium sp. 20VBR1 using MiniION and Illumina platforms.</title>
        <authorList>
            <person name="Thomas F.A."/>
            <person name="Krishnan K.P."/>
            <person name="Sinha R.K."/>
        </authorList>
    </citation>
    <scope>NUCLEOTIDE SEQUENCE</scope>
    <source>
        <strain evidence="1">20VBR1</strain>
    </source>
</reference>
<keyword evidence="2" id="KW-1185">Reference proteome</keyword>
<gene>
    <name evidence="1" type="ORF">JKL49_17825</name>
</gene>
<comment type="caution">
    <text evidence="1">The sequence shown here is derived from an EMBL/GenBank/DDBJ whole genome shotgun (WGS) entry which is preliminary data.</text>
</comment>
<sequence length="287" mass="32998">MRILVTIAHYFSAEANSRHSSTNERRRDDRQRAIEEVICAYRGQFGTSTTMDVGTKSFQPGVGSDDDIDIIAVTTSEKHLLTPEFCRQYGVKVAKLELENPRMLGFSAQQIIAERANRYDLFVFSEDDLRINDPSFFSKLFWFNQTYGQKRVLFPNRIEWNRRAPTLKTYIDGDLNAKIADNMNAFVSDDDTLYGAPLGRQTVFRRARNPHSGYFALTRDQLNYWMRQPHWMDRDVGFISPLESSATLGVAKTFSIYKAYGRSSSFLEIEHMDNGFSNLKMPVVPPL</sequence>
<proteinExistence type="predicted"/>
<dbReference type="RefSeq" id="WP_215342287.1">
    <property type="nucleotide sequence ID" value="NZ_JAGSGD010000001.1"/>
</dbReference>
<dbReference type="Proteomes" id="UP000622580">
    <property type="component" value="Unassembled WGS sequence"/>
</dbReference>
<evidence type="ECO:0000313" key="2">
    <source>
        <dbReference type="Proteomes" id="UP000622580"/>
    </source>
</evidence>
<dbReference type="AlphaFoldDB" id="A0A941HXS1"/>
<dbReference type="EMBL" id="JAGSGD010000001">
    <property type="protein sequence ID" value="MBR7621258.1"/>
    <property type="molecule type" value="Genomic_DNA"/>
</dbReference>
<name>A0A941HXS1_9CAUL</name>
<protein>
    <submittedName>
        <fullName evidence="1">Uncharacterized protein</fullName>
    </submittedName>
</protein>
<organism evidence="1 2">
    <name type="scientific">Phenylobacterium glaciei</name>
    <dbReference type="NCBI Taxonomy" id="2803784"/>
    <lineage>
        <taxon>Bacteria</taxon>
        <taxon>Pseudomonadati</taxon>
        <taxon>Pseudomonadota</taxon>
        <taxon>Alphaproteobacteria</taxon>
        <taxon>Caulobacterales</taxon>
        <taxon>Caulobacteraceae</taxon>
        <taxon>Phenylobacterium</taxon>
    </lineage>
</organism>
<evidence type="ECO:0000313" key="1">
    <source>
        <dbReference type="EMBL" id="MBR7621258.1"/>
    </source>
</evidence>